<evidence type="ECO:0000313" key="1">
    <source>
        <dbReference type="EMBL" id="OAY27897.1"/>
    </source>
</evidence>
<accession>A0A2C9UCA4</accession>
<dbReference type="AlphaFoldDB" id="A0A2C9UCA4"/>
<protein>
    <submittedName>
        <fullName evidence="1">Uncharacterized protein</fullName>
    </submittedName>
</protein>
<gene>
    <name evidence="1" type="ORF">MANES_15G025000</name>
</gene>
<reference evidence="1" key="1">
    <citation type="submission" date="2016-02" db="EMBL/GenBank/DDBJ databases">
        <title>WGS assembly of Manihot esculenta.</title>
        <authorList>
            <person name="Bredeson J.V."/>
            <person name="Prochnik S.E."/>
            <person name="Lyons J.B."/>
            <person name="Schmutz J."/>
            <person name="Grimwood J."/>
            <person name="Vrebalov J."/>
            <person name="Bart R.S."/>
            <person name="Amuge T."/>
            <person name="Ferguson M.E."/>
            <person name="Green R."/>
            <person name="Putnam N."/>
            <person name="Stites J."/>
            <person name="Rounsley S."/>
            <person name="Rokhsar D.S."/>
        </authorList>
    </citation>
    <scope>NUCLEOTIDE SEQUENCE [LARGE SCALE GENOMIC DNA]</scope>
    <source>
        <tissue evidence="1">Leaf</tissue>
    </source>
</reference>
<dbReference type="EMBL" id="CM004401">
    <property type="protein sequence ID" value="OAY27897.1"/>
    <property type="molecule type" value="Genomic_DNA"/>
</dbReference>
<sequence length="35" mass="4226">MTLFRFWRLRIVYSFYRSGSNREIRGSTSLARNPS</sequence>
<name>A0A2C9UCA4_MANES</name>
<organism evidence="1">
    <name type="scientific">Manihot esculenta</name>
    <name type="common">Cassava</name>
    <name type="synonym">Jatropha manihot</name>
    <dbReference type="NCBI Taxonomy" id="3983"/>
    <lineage>
        <taxon>Eukaryota</taxon>
        <taxon>Viridiplantae</taxon>
        <taxon>Streptophyta</taxon>
        <taxon>Embryophyta</taxon>
        <taxon>Tracheophyta</taxon>
        <taxon>Spermatophyta</taxon>
        <taxon>Magnoliopsida</taxon>
        <taxon>eudicotyledons</taxon>
        <taxon>Gunneridae</taxon>
        <taxon>Pentapetalae</taxon>
        <taxon>rosids</taxon>
        <taxon>fabids</taxon>
        <taxon>Malpighiales</taxon>
        <taxon>Euphorbiaceae</taxon>
        <taxon>Crotonoideae</taxon>
        <taxon>Manihoteae</taxon>
        <taxon>Manihot</taxon>
    </lineage>
</organism>
<proteinExistence type="predicted"/>